<dbReference type="SUPFAM" id="SSF56059">
    <property type="entry name" value="Glutathione synthetase ATP-binding domain-like"/>
    <property type="match status" value="1"/>
</dbReference>
<dbReference type="Proteomes" id="UP001209878">
    <property type="component" value="Unassembled WGS sequence"/>
</dbReference>
<keyword evidence="3" id="KW-1185">Reference proteome</keyword>
<proteinExistence type="predicted"/>
<dbReference type="Pfam" id="PF20668">
    <property type="entry name" value="DUF6815"/>
    <property type="match status" value="1"/>
</dbReference>
<evidence type="ECO:0000259" key="1">
    <source>
        <dbReference type="Pfam" id="PF20668"/>
    </source>
</evidence>
<protein>
    <recommendedName>
        <fullName evidence="1">DUF6815 domain-containing protein</fullName>
    </recommendedName>
</protein>
<accession>A0AAD9K3Y9</accession>
<dbReference type="AlphaFoldDB" id="A0AAD9K3Y9"/>
<reference evidence="2" key="1">
    <citation type="journal article" date="2023" name="Mol. Biol. Evol.">
        <title>Third-Generation Sequencing Reveals the Adaptive Role of the Epigenome in Three Deep-Sea Polychaetes.</title>
        <authorList>
            <person name="Perez M."/>
            <person name="Aroh O."/>
            <person name="Sun Y."/>
            <person name="Lan Y."/>
            <person name="Juniper S.K."/>
            <person name="Young C.R."/>
            <person name="Angers B."/>
            <person name="Qian P.Y."/>
        </authorList>
    </citation>
    <scope>NUCLEOTIDE SEQUENCE</scope>
    <source>
        <strain evidence="2">R07B-5</strain>
    </source>
</reference>
<name>A0AAD9K3Y9_RIDPI</name>
<feature type="domain" description="DUF6815" evidence="1">
    <location>
        <begin position="223"/>
        <end position="330"/>
    </location>
</feature>
<gene>
    <name evidence="2" type="ORF">NP493_1413g00013</name>
</gene>
<organism evidence="2 3">
    <name type="scientific">Ridgeia piscesae</name>
    <name type="common">Tubeworm</name>
    <dbReference type="NCBI Taxonomy" id="27915"/>
    <lineage>
        <taxon>Eukaryota</taxon>
        <taxon>Metazoa</taxon>
        <taxon>Spiralia</taxon>
        <taxon>Lophotrochozoa</taxon>
        <taxon>Annelida</taxon>
        <taxon>Polychaeta</taxon>
        <taxon>Sedentaria</taxon>
        <taxon>Canalipalpata</taxon>
        <taxon>Sabellida</taxon>
        <taxon>Siboglinidae</taxon>
        <taxon>Ridgeia</taxon>
    </lineage>
</organism>
<dbReference type="EMBL" id="JAODUO010001411">
    <property type="protein sequence ID" value="KAK2164508.1"/>
    <property type="molecule type" value="Genomic_DNA"/>
</dbReference>
<dbReference type="InterPro" id="IPR049212">
    <property type="entry name" value="DUF6815"/>
</dbReference>
<sequence length="341" mass="38105">MGKWKRVLVLEVEVAKDKNPSTPGGKYRRDTPWLVEAFRKKGVESEVLFITNADSAESLTTSYTDTAFLGRVNPMDYPGVLTLDEYVKLLNDLNAKGCLLGPLPEHMDRLGSKMILYELAGSSMGASGVFLHKFADMTTPGSKEIDRVLPRDGPPRVLKMMRGSTGLGVWKLENKAPGGDVIVMTDAYDQKTEEVARADVLGRFCKLCSEDAISMPFFPLIADGEFRFLLSKDKVLEVVHKRPVDQNAFTATLRSGAIYTILNLDEHRKMVDAVQKWSHDIRAIMKIDDVPYWWSVDCIEEDGAPTTAQIPSSNPQRHLVLSEINCSCLGLVALTRRRKRK</sequence>
<evidence type="ECO:0000313" key="3">
    <source>
        <dbReference type="Proteomes" id="UP001209878"/>
    </source>
</evidence>
<evidence type="ECO:0000313" key="2">
    <source>
        <dbReference type="EMBL" id="KAK2164508.1"/>
    </source>
</evidence>
<comment type="caution">
    <text evidence="2">The sequence shown here is derived from an EMBL/GenBank/DDBJ whole genome shotgun (WGS) entry which is preliminary data.</text>
</comment>